<dbReference type="Proteomes" id="UP001239169">
    <property type="component" value="Plasmid unnamed1"/>
</dbReference>
<gene>
    <name evidence="1" type="ORF">QJS64_19170</name>
</gene>
<proteinExistence type="predicted"/>
<dbReference type="EMBL" id="CP124686">
    <property type="protein sequence ID" value="WGX77390.1"/>
    <property type="molecule type" value="Genomic_DNA"/>
</dbReference>
<sequence length="66" mass="7934">MDRYLKEFCEIERIDIKELDDKQIHILEKSCFYNGFKLRRSLQELADSTIVPIIVKLSNLFEKENN</sequence>
<evidence type="ECO:0000313" key="2">
    <source>
        <dbReference type="Proteomes" id="UP001239169"/>
    </source>
</evidence>
<accession>A0ABY8R742</accession>
<keyword evidence="1" id="KW-0614">Plasmid</keyword>
<evidence type="ECO:0000313" key="1">
    <source>
        <dbReference type="EMBL" id="WGX77390.1"/>
    </source>
</evidence>
<organism evidence="1 2">
    <name type="scientific">Paraclostridium bifermentans</name>
    <name type="common">Clostridium bifermentans</name>
    <dbReference type="NCBI Taxonomy" id="1490"/>
    <lineage>
        <taxon>Bacteria</taxon>
        <taxon>Bacillati</taxon>
        <taxon>Bacillota</taxon>
        <taxon>Clostridia</taxon>
        <taxon>Peptostreptococcales</taxon>
        <taxon>Peptostreptococcaceae</taxon>
        <taxon>Paraclostridium</taxon>
    </lineage>
</organism>
<keyword evidence="2" id="KW-1185">Reference proteome</keyword>
<geneLocation type="plasmid" evidence="1 2">
    <name>unnamed1</name>
</geneLocation>
<reference evidence="1 2" key="1">
    <citation type="submission" date="2023-04" db="EMBL/GenBank/DDBJ databases">
        <title>Bacteria Genome Submission.</title>
        <authorList>
            <person name="Isaac P."/>
        </authorList>
    </citation>
    <scope>NUCLEOTIDE SEQUENCE [LARGE SCALE GENOMIC DNA]</scope>
    <source>
        <strain evidence="1 2">SampleS7P1</strain>
        <plasmid evidence="1 2">unnamed1</plasmid>
    </source>
</reference>
<protein>
    <submittedName>
        <fullName evidence="1">Uncharacterized protein</fullName>
    </submittedName>
</protein>
<name>A0ABY8R742_PARBF</name>